<dbReference type="PANTHER" id="PTHR43615">
    <property type="entry name" value="PHOSPHOENOLPYRUVATE SYNTHASE-RELATED"/>
    <property type="match status" value="1"/>
</dbReference>
<accession>A0A381NLQ5</accession>
<dbReference type="EMBL" id="UINC01000437">
    <property type="protein sequence ID" value="SUZ55269.1"/>
    <property type="molecule type" value="Genomic_DNA"/>
</dbReference>
<dbReference type="GO" id="GO:0005524">
    <property type="term" value="F:ATP binding"/>
    <property type="evidence" value="ECO:0007669"/>
    <property type="project" value="InterPro"/>
</dbReference>
<evidence type="ECO:0000313" key="2">
    <source>
        <dbReference type="EMBL" id="SUZ55269.1"/>
    </source>
</evidence>
<evidence type="ECO:0000259" key="1">
    <source>
        <dbReference type="Pfam" id="PF01326"/>
    </source>
</evidence>
<organism evidence="2">
    <name type="scientific">marine metagenome</name>
    <dbReference type="NCBI Taxonomy" id="408172"/>
    <lineage>
        <taxon>unclassified sequences</taxon>
        <taxon>metagenomes</taxon>
        <taxon>ecological metagenomes</taxon>
    </lineage>
</organism>
<feature type="non-terminal residue" evidence="2">
    <location>
        <position position="1"/>
    </location>
</feature>
<dbReference type="Pfam" id="PF01326">
    <property type="entry name" value="PPDK_N"/>
    <property type="match status" value="1"/>
</dbReference>
<proteinExistence type="predicted"/>
<dbReference type="PANTHER" id="PTHR43615:SF1">
    <property type="entry name" value="PPDK_N DOMAIN-CONTAINING PROTEIN"/>
    <property type="match status" value="1"/>
</dbReference>
<dbReference type="InterPro" id="IPR051549">
    <property type="entry name" value="PEP_Utilizing_Enz"/>
</dbReference>
<dbReference type="GO" id="GO:0016301">
    <property type="term" value="F:kinase activity"/>
    <property type="evidence" value="ECO:0007669"/>
    <property type="project" value="InterPro"/>
</dbReference>
<dbReference type="AlphaFoldDB" id="A0A381NLQ5"/>
<protein>
    <recommendedName>
        <fullName evidence="1">Pyruvate phosphate dikinase AMP/ATP-binding domain-containing protein</fullName>
    </recommendedName>
</protein>
<feature type="domain" description="Pyruvate phosphate dikinase AMP/ATP-binding" evidence="1">
    <location>
        <begin position="287"/>
        <end position="653"/>
    </location>
</feature>
<reference evidence="2" key="1">
    <citation type="submission" date="2018-05" db="EMBL/GenBank/DDBJ databases">
        <authorList>
            <person name="Lanie J.A."/>
            <person name="Ng W.-L."/>
            <person name="Kazmierczak K.M."/>
            <person name="Andrzejewski T.M."/>
            <person name="Davidsen T.M."/>
            <person name="Wayne K.J."/>
            <person name="Tettelin H."/>
            <person name="Glass J.I."/>
            <person name="Rusch D."/>
            <person name="Podicherti R."/>
            <person name="Tsui H.-C.T."/>
            <person name="Winkler M.E."/>
        </authorList>
    </citation>
    <scope>NUCLEOTIDE SEQUENCE</scope>
</reference>
<name>A0A381NLQ5_9ZZZZ</name>
<sequence>VLLAIIKLVEDLRNVDHDTRAGEVQVLILVEDSSRFYSLFLPQLYSELMKQTGSLMAGGLSLHHKLLRMRARTKILLATDMEQAQELHSRYAPFLLGVISDAGFPNEGNHDPKAGKKFITQVQKASPDTGVVLQSSLPENRKVADKLGIEFLDKADPALLKSLRSFMRGSLGFGDFVFRLPDGEEVERVQDISEMRKALPDIPGESLRHHAARHEFSKWFRARTEFDLATRLRPHVVTEFTDNEQLRQFLLDTLREFEKHRRRIEVADYSSQALEAGSDFVRLGGGSLGGKGRSLAYFHALLPQLNLAGLGDIEVCIPRSAVVGTKVFDEFLESNELTELAYSDTSELEDDDIAETFIEARFPESIYEDLKTFVEQVEYPLAVRSSSLLEDSQHQPFAGVYETYMLSNNHPDPKLRLQHLCDAIKLVYASTFYQASKAYIAATPNRIEEEKMGVVIQEIAGLPHGDAFYPTFAGVARSRNFYPLGDAAPEDGVVAVALGLGKAVVEGEKMFRFSPAHPRQQFQFASTEDYLRSSQRQFWALDLSKQQERPTRAAEASLVQLDLARAEIDRQLHPIGSVYSAENDAIYDGLARAGVRLVTFAGVTKQEQFPLSRLTQLFLAQAEEGMGGPVEIEFAVVIAPGVRRFVFLQARPLVWEPVDVEVDLDSVEGALCTSSHSLGNGVIQEIRDIIYVHPDRLDRAETREVAQIIEKLNRKLTRAGCPYLLVGPGRWGSSDPWLGIPVKWGQISGARTIIECQLADLPVEPSQGTHFFQNIISFSVGYLTAPRGAIDWNWLEACKPTASEGPVRHLNLKQPLQVLLDGRTGKGAVLPGRD</sequence>
<dbReference type="InterPro" id="IPR013815">
    <property type="entry name" value="ATP_grasp_subdomain_1"/>
</dbReference>
<dbReference type="Gene3D" id="3.30.1490.20">
    <property type="entry name" value="ATP-grasp fold, A domain"/>
    <property type="match status" value="1"/>
</dbReference>
<dbReference type="SUPFAM" id="SSF56059">
    <property type="entry name" value="Glutathione synthetase ATP-binding domain-like"/>
    <property type="match status" value="1"/>
</dbReference>
<gene>
    <name evidence="2" type="ORF">METZ01_LOCUS8123</name>
</gene>
<dbReference type="InterPro" id="IPR002192">
    <property type="entry name" value="PPDK_AMP/ATP-bd"/>
</dbReference>